<protein>
    <recommendedName>
        <fullName evidence="11">Homeobox domain-containing protein</fullName>
    </recommendedName>
</protein>
<evidence type="ECO:0000256" key="10">
    <source>
        <dbReference type="SAM" id="MobiDB-lite"/>
    </source>
</evidence>
<comment type="caution">
    <text evidence="12">The sequence shown here is derived from an EMBL/GenBank/DDBJ whole genome shotgun (WGS) entry which is preliminary data.</text>
</comment>
<keyword evidence="4 8" id="KW-0238">DNA-binding</keyword>
<feature type="region of interest" description="Disordered" evidence="10">
    <location>
        <begin position="85"/>
        <end position="105"/>
    </location>
</feature>
<dbReference type="EMBL" id="CAJGYM010000025">
    <property type="protein sequence ID" value="CAD6192053.1"/>
    <property type="molecule type" value="Genomic_DNA"/>
</dbReference>
<keyword evidence="6" id="KW-1015">Disulfide bond</keyword>
<reference evidence="12" key="1">
    <citation type="submission" date="2020-10" db="EMBL/GenBank/DDBJ databases">
        <authorList>
            <person name="Kikuchi T."/>
        </authorList>
    </citation>
    <scope>NUCLEOTIDE SEQUENCE</scope>
    <source>
        <strain evidence="12">NKZ352</strain>
    </source>
</reference>
<gene>
    <name evidence="12" type="ORF">CAUJ_LOCUS7972</name>
</gene>
<sequence length="575" mass="62581">MRTLVLSTCFSFFSIFTLFSYLPSFFQQVATIQETLKSQLSEFEQIETAAWEMLRDVGGSQRMKRAYQNRYSYCECEYINDCPPGRKGNRGPPGQPGYNGLPGERGHPGCSGEVPLAMSRIIEGCRVCPYGPKGKTGEEGEEGPPGQPGLTGRNGVPGRPGERGAIGEPGEPGFPGANGLVGFPGKNGSDGTIYIKGIIGENGERGSEGPPGNRGLPGEKGLPGPEGPIGLRGPVGPTGLRGERGSPGFVGPPGSLGIDSTYCPCPPRVTSVCLVSPDVFCEIQKLRGLRNWETHLTGHKTKYFIVGWRHHSFRAPDDKCVSQNEPAEFKCHGRDYPFQGTSLGFLSSRVWKPDLVKVLLVIAVIERRTSGSGVDVDDRTDDGPIAPKKCQYFGNNLPLPEPSAHSASPPIMPMGSNELPSQRFSIEELLREQNKLLRVAAATSPGGSPHDDSCDQKPQLVQVTMPADLAASVTAAEQQIPFWLAAAAFPLEQSLLMAQRNVFPHLWAATSDQMRLVHGGKNFRTYLSTPERIELANALNLSETQVKTWFQNRRMKHKKVVRKDQNDVIEDESDE</sequence>
<keyword evidence="7 8" id="KW-0539">Nucleus</keyword>
<evidence type="ECO:0000256" key="8">
    <source>
        <dbReference type="PROSITE-ProRule" id="PRU00108"/>
    </source>
</evidence>
<dbReference type="GO" id="GO:0003677">
    <property type="term" value="F:DNA binding"/>
    <property type="evidence" value="ECO:0007669"/>
    <property type="project" value="UniProtKB-UniRule"/>
</dbReference>
<keyword evidence="13" id="KW-1185">Reference proteome</keyword>
<feature type="compositionally biased region" description="Low complexity" evidence="10">
    <location>
        <begin position="214"/>
        <end position="234"/>
    </location>
</feature>
<dbReference type="GO" id="GO:0005634">
    <property type="term" value="C:nucleus"/>
    <property type="evidence" value="ECO:0007669"/>
    <property type="project" value="UniProtKB-SubCell"/>
</dbReference>
<keyword evidence="5 8" id="KW-0371">Homeobox</keyword>
<dbReference type="InterPro" id="IPR020479">
    <property type="entry name" value="HD_metazoa"/>
</dbReference>
<dbReference type="InterPro" id="IPR017970">
    <property type="entry name" value="Homeobox_CS"/>
</dbReference>
<proteinExistence type="predicted"/>
<evidence type="ECO:0000259" key="11">
    <source>
        <dbReference type="PROSITE" id="PS50071"/>
    </source>
</evidence>
<comment type="subcellular location">
    <subcellularLocation>
        <location evidence="1 8 9">Nucleus</location>
    </subcellularLocation>
</comment>
<dbReference type="Pfam" id="PF00046">
    <property type="entry name" value="Homeodomain"/>
    <property type="match status" value="1"/>
</dbReference>
<dbReference type="InterPro" id="IPR001356">
    <property type="entry name" value="HD"/>
</dbReference>
<dbReference type="SUPFAM" id="SSF46689">
    <property type="entry name" value="Homeodomain-like"/>
    <property type="match status" value="1"/>
</dbReference>
<feature type="region of interest" description="Disordered" evidence="10">
    <location>
        <begin position="135"/>
        <end position="178"/>
    </location>
</feature>
<dbReference type="Proteomes" id="UP000835052">
    <property type="component" value="Unassembled WGS sequence"/>
</dbReference>
<evidence type="ECO:0000313" key="12">
    <source>
        <dbReference type="EMBL" id="CAD6192053.1"/>
    </source>
</evidence>
<evidence type="ECO:0000256" key="4">
    <source>
        <dbReference type="ARBA" id="ARBA00023125"/>
    </source>
</evidence>
<evidence type="ECO:0000313" key="13">
    <source>
        <dbReference type="Proteomes" id="UP000835052"/>
    </source>
</evidence>
<name>A0A8S1H8A1_9PELO</name>
<dbReference type="SMART" id="SM01088">
    <property type="entry name" value="Col_cuticle_N"/>
    <property type="match status" value="1"/>
</dbReference>
<dbReference type="InterPro" id="IPR009057">
    <property type="entry name" value="Homeodomain-like_sf"/>
</dbReference>
<evidence type="ECO:0000256" key="1">
    <source>
        <dbReference type="ARBA" id="ARBA00004123"/>
    </source>
</evidence>
<dbReference type="PANTHER" id="PTHR24637:SF298">
    <property type="entry name" value="CUTICLE COLLAGEN 75-RELATED"/>
    <property type="match status" value="1"/>
</dbReference>
<dbReference type="GO" id="GO:0042302">
    <property type="term" value="F:structural constituent of cuticle"/>
    <property type="evidence" value="ECO:0007669"/>
    <property type="project" value="InterPro"/>
</dbReference>
<evidence type="ECO:0000256" key="6">
    <source>
        <dbReference type="ARBA" id="ARBA00023157"/>
    </source>
</evidence>
<dbReference type="Gene3D" id="1.10.10.60">
    <property type="entry name" value="Homeodomain-like"/>
    <property type="match status" value="1"/>
</dbReference>
<feature type="region of interest" description="Disordered" evidence="10">
    <location>
        <begin position="200"/>
        <end position="252"/>
    </location>
</feature>
<evidence type="ECO:0000256" key="3">
    <source>
        <dbReference type="ARBA" id="ARBA00022737"/>
    </source>
</evidence>
<dbReference type="GO" id="GO:0000981">
    <property type="term" value="F:DNA-binding transcription factor activity, RNA polymerase II-specific"/>
    <property type="evidence" value="ECO:0007669"/>
    <property type="project" value="InterPro"/>
</dbReference>
<dbReference type="InterPro" id="IPR008160">
    <property type="entry name" value="Collagen"/>
</dbReference>
<dbReference type="Pfam" id="PF01484">
    <property type="entry name" value="Col_cuticle_N"/>
    <property type="match status" value="1"/>
</dbReference>
<evidence type="ECO:0000256" key="2">
    <source>
        <dbReference type="ARBA" id="ARBA00011518"/>
    </source>
</evidence>
<dbReference type="PANTHER" id="PTHR24637">
    <property type="entry name" value="COLLAGEN"/>
    <property type="match status" value="1"/>
</dbReference>
<dbReference type="CDD" id="cd00086">
    <property type="entry name" value="homeodomain"/>
    <property type="match status" value="1"/>
</dbReference>
<dbReference type="Pfam" id="PF01391">
    <property type="entry name" value="Collagen"/>
    <property type="match status" value="2"/>
</dbReference>
<dbReference type="OrthoDB" id="6159439at2759"/>
<evidence type="ECO:0000256" key="7">
    <source>
        <dbReference type="ARBA" id="ARBA00023242"/>
    </source>
</evidence>
<evidence type="ECO:0000256" key="5">
    <source>
        <dbReference type="ARBA" id="ARBA00023155"/>
    </source>
</evidence>
<feature type="domain" description="Homeobox" evidence="11">
    <location>
        <begin position="526"/>
        <end position="560"/>
    </location>
</feature>
<feature type="DNA-binding region" description="Homeobox" evidence="8">
    <location>
        <begin position="528"/>
        <end position="561"/>
    </location>
</feature>
<organism evidence="12 13">
    <name type="scientific">Caenorhabditis auriculariae</name>
    <dbReference type="NCBI Taxonomy" id="2777116"/>
    <lineage>
        <taxon>Eukaryota</taxon>
        <taxon>Metazoa</taxon>
        <taxon>Ecdysozoa</taxon>
        <taxon>Nematoda</taxon>
        <taxon>Chromadorea</taxon>
        <taxon>Rhabditida</taxon>
        <taxon>Rhabditina</taxon>
        <taxon>Rhabditomorpha</taxon>
        <taxon>Rhabditoidea</taxon>
        <taxon>Rhabditidae</taxon>
        <taxon>Peloderinae</taxon>
        <taxon>Caenorhabditis</taxon>
    </lineage>
</organism>
<dbReference type="PROSITE" id="PS50071">
    <property type="entry name" value="HOMEOBOX_2"/>
    <property type="match status" value="1"/>
</dbReference>
<keyword evidence="3" id="KW-0677">Repeat</keyword>
<dbReference type="AlphaFoldDB" id="A0A8S1H8A1"/>
<comment type="subunit">
    <text evidence="2">Collagen polypeptide chains are complexed within the cuticle by disulfide bonds and other types of covalent cross-links.</text>
</comment>
<dbReference type="InterPro" id="IPR002486">
    <property type="entry name" value="Col_cuticle_N"/>
</dbReference>
<dbReference type="PRINTS" id="PR00024">
    <property type="entry name" value="HOMEOBOX"/>
</dbReference>
<dbReference type="PROSITE" id="PS00027">
    <property type="entry name" value="HOMEOBOX_1"/>
    <property type="match status" value="1"/>
</dbReference>
<evidence type="ECO:0000256" key="9">
    <source>
        <dbReference type="RuleBase" id="RU000682"/>
    </source>
</evidence>
<accession>A0A8S1H8A1</accession>
<dbReference type="SMART" id="SM00389">
    <property type="entry name" value="HOX"/>
    <property type="match status" value="1"/>
</dbReference>